<dbReference type="Proteomes" id="UP000565441">
    <property type="component" value="Unassembled WGS sequence"/>
</dbReference>
<protein>
    <submittedName>
        <fullName evidence="2">Uncharacterized protein</fullName>
    </submittedName>
</protein>
<dbReference type="EMBL" id="JAACJP010000030">
    <property type="protein sequence ID" value="KAF5376031.1"/>
    <property type="molecule type" value="Genomic_DNA"/>
</dbReference>
<evidence type="ECO:0000256" key="1">
    <source>
        <dbReference type="SAM" id="MobiDB-lite"/>
    </source>
</evidence>
<accession>A0A8H5H3M3</accession>
<organism evidence="2 3">
    <name type="scientific">Tricholomella constricta</name>
    <dbReference type="NCBI Taxonomy" id="117010"/>
    <lineage>
        <taxon>Eukaryota</taxon>
        <taxon>Fungi</taxon>
        <taxon>Dikarya</taxon>
        <taxon>Basidiomycota</taxon>
        <taxon>Agaricomycotina</taxon>
        <taxon>Agaricomycetes</taxon>
        <taxon>Agaricomycetidae</taxon>
        <taxon>Agaricales</taxon>
        <taxon>Tricholomatineae</taxon>
        <taxon>Lyophyllaceae</taxon>
        <taxon>Tricholomella</taxon>
    </lineage>
</organism>
<comment type="caution">
    <text evidence="2">The sequence shown here is derived from an EMBL/GenBank/DDBJ whole genome shotgun (WGS) entry which is preliminary data.</text>
</comment>
<dbReference type="OrthoDB" id="339325at2759"/>
<feature type="region of interest" description="Disordered" evidence="1">
    <location>
        <begin position="123"/>
        <end position="184"/>
    </location>
</feature>
<proteinExistence type="predicted"/>
<gene>
    <name evidence="2" type="ORF">D9615_007766</name>
</gene>
<evidence type="ECO:0000313" key="3">
    <source>
        <dbReference type="Proteomes" id="UP000565441"/>
    </source>
</evidence>
<name>A0A8H5H3M3_9AGAR</name>
<sequence>MEATRSDVGLALSSPSRTAQTPVRSPLVSPSSPSPASRRILVVVTIDAERYTPVDLTDVLDEGVVIRTRILNKLGIWDVEDQARSLIFETEIGALAIGQPLNDQSLSALCLERGDSRASLAFIVQRPPPRPTNIPSPQYQMDASKGQRQRNRSQTVNEQPPPAIPTSNRHSPDGLRSPPHRIPRPTDIFIEGANLYEPQPRRVRPLPAIPTPTSAPTSGNMVGSDPYAKIQALANEFDDLYDYAGGEARIKKPPRARRFNFDADYQPSKSLKAPVLFVFGRYKSVRDECARNYNSSSSVQ</sequence>
<reference evidence="2 3" key="1">
    <citation type="journal article" date="2020" name="ISME J.">
        <title>Uncovering the hidden diversity of litter-decomposition mechanisms in mushroom-forming fungi.</title>
        <authorList>
            <person name="Floudas D."/>
            <person name="Bentzer J."/>
            <person name="Ahren D."/>
            <person name="Johansson T."/>
            <person name="Persson P."/>
            <person name="Tunlid A."/>
        </authorList>
    </citation>
    <scope>NUCLEOTIDE SEQUENCE [LARGE SCALE GENOMIC DNA]</scope>
    <source>
        <strain evidence="2 3">CBS 661.87</strain>
    </source>
</reference>
<dbReference type="AlphaFoldDB" id="A0A8H5H3M3"/>
<feature type="compositionally biased region" description="Low complexity" evidence="1">
    <location>
        <begin position="22"/>
        <end position="35"/>
    </location>
</feature>
<evidence type="ECO:0000313" key="2">
    <source>
        <dbReference type="EMBL" id="KAF5376031.1"/>
    </source>
</evidence>
<keyword evidence="3" id="KW-1185">Reference proteome</keyword>
<feature type="region of interest" description="Disordered" evidence="1">
    <location>
        <begin position="1"/>
        <end position="35"/>
    </location>
</feature>